<dbReference type="Proteomes" id="UP000594118">
    <property type="component" value="Chromosome"/>
</dbReference>
<dbReference type="KEGG" id="pshq:F3W81_17985"/>
<name>A0A7L9WQJ6_9RHOB</name>
<evidence type="ECO:0000313" key="2">
    <source>
        <dbReference type="EMBL" id="QOL82539.1"/>
    </source>
</evidence>
<dbReference type="AlphaFoldDB" id="A0A7L9WQJ6"/>
<evidence type="ECO:0000256" key="1">
    <source>
        <dbReference type="SAM" id="SignalP"/>
    </source>
</evidence>
<dbReference type="EMBL" id="CP045201">
    <property type="protein sequence ID" value="QOL82539.1"/>
    <property type="molecule type" value="Genomic_DNA"/>
</dbReference>
<proteinExistence type="predicted"/>
<feature type="signal peptide" evidence="1">
    <location>
        <begin position="1"/>
        <end position="25"/>
    </location>
</feature>
<dbReference type="Gene3D" id="2.40.128.140">
    <property type="entry name" value="Outer membrane protein"/>
    <property type="match status" value="1"/>
</dbReference>
<feature type="chain" id="PRO_5032601422" evidence="1">
    <location>
        <begin position="26"/>
        <end position="300"/>
    </location>
</feature>
<keyword evidence="1" id="KW-0732">Signal</keyword>
<dbReference type="InterPro" id="IPR037107">
    <property type="entry name" value="Put_OMP_sf"/>
</dbReference>
<gene>
    <name evidence="2" type="ORF">F3W81_17985</name>
</gene>
<sequence length="300" mass="32840">MKGRLILIAAAWFAGLLAVPDAALARDFLGYGRHVSNDLLGDGRDRWHSGSISSSRVWGDPWTGALPQDFASLLELRIAGEIMAPENLRRPARDDRPYATSLSFGLHSHFDWQGMETTLGTDLVLTGPMTGLPWLQDKVHDWLGASTTSARTKAGAVPDGVHPTLAFENGRSYGLGAATLRPFVAGRWGDETLLRAGADITIGSVGMAELLVRDRVTGQRYRVVTAPHPGVAFVLGADYAYVQDSIYLRRPRDTRARVRTGVHFQTRRVGGFYGLTWMGPEFEGQKEGHVIGSVRLKVDF</sequence>
<organism evidence="2 3">
    <name type="scientific">Pseudooceanicola spongiae</name>
    <dbReference type="NCBI Taxonomy" id="2613965"/>
    <lineage>
        <taxon>Bacteria</taxon>
        <taxon>Pseudomonadati</taxon>
        <taxon>Pseudomonadota</taxon>
        <taxon>Alphaproteobacteria</taxon>
        <taxon>Rhodobacterales</taxon>
        <taxon>Paracoccaceae</taxon>
        <taxon>Pseudooceanicola</taxon>
    </lineage>
</organism>
<keyword evidence="3" id="KW-1185">Reference proteome</keyword>
<protein>
    <submittedName>
        <fullName evidence="2">DUF2219 family protein</fullName>
    </submittedName>
</protein>
<reference evidence="2 3" key="1">
    <citation type="submission" date="2019-10" db="EMBL/GenBank/DDBJ databases">
        <title>Pseudopuniceibacterium sp. HQ09 islated from Antarctica.</title>
        <authorList>
            <person name="Liao L."/>
            <person name="Su S."/>
            <person name="Chen B."/>
            <person name="Yu Y."/>
        </authorList>
    </citation>
    <scope>NUCLEOTIDE SEQUENCE [LARGE SCALE GENOMIC DNA]</scope>
    <source>
        <strain evidence="2 3">HQ09</strain>
    </source>
</reference>
<evidence type="ECO:0000313" key="3">
    <source>
        <dbReference type="Proteomes" id="UP000594118"/>
    </source>
</evidence>
<accession>A0A7L9WQJ6</accession>
<dbReference type="RefSeq" id="WP_193080734.1">
    <property type="nucleotide sequence ID" value="NZ_CP045201.1"/>
</dbReference>